<name>A0ABW6K8L0_9BACI</name>
<keyword evidence="3 4" id="KW-0378">Hydrolase</keyword>
<keyword evidence="5" id="KW-1185">Reference proteome</keyword>
<protein>
    <submittedName>
        <fullName evidence="4">TatD family hydrolase</fullName>
    </submittedName>
</protein>
<dbReference type="EMBL" id="JBIACK010000002">
    <property type="protein sequence ID" value="MFE8700525.1"/>
    <property type="molecule type" value="Genomic_DNA"/>
</dbReference>
<comment type="caution">
    <text evidence="4">The sequence shown here is derived from an EMBL/GenBank/DDBJ whole genome shotgun (WGS) entry which is preliminary data.</text>
</comment>
<dbReference type="Gene3D" id="3.20.20.140">
    <property type="entry name" value="Metal-dependent hydrolases"/>
    <property type="match status" value="1"/>
</dbReference>
<dbReference type="InterPro" id="IPR001130">
    <property type="entry name" value="TatD-like"/>
</dbReference>
<dbReference type="Pfam" id="PF01026">
    <property type="entry name" value="TatD_DNase"/>
    <property type="match status" value="1"/>
</dbReference>
<dbReference type="GO" id="GO:0016787">
    <property type="term" value="F:hydrolase activity"/>
    <property type="evidence" value="ECO:0007669"/>
    <property type="project" value="UniProtKB-KW"/>
</dbReference>
<dbReference type="PANTHER" id="PTHR46317:SF1">
    <property type="entry name" value="HYDROLASE, TATD FAMILY"/>
    <property type="match status" value="1"/>
</dbReference>
<dbReference type="CDD" id="cd01310">
    <property type="entry name" value="TatD_DNAse"/>
    <property type="match status" value="1"/>
</dbReference>
<dbReference type="InterPro" id="IPR032466">
    <property type="entry name" value="Metal_Hydrolase"/>
</dbReference>
<evidence type="ECO:0000313" key="4">
    <source>
        <dbReference type="EMBL" id="MFE8700525.1"/>
    </source>
</evidence>
<dbReference type="InterPro" id="IPR018228">
    <property type="entry name" value="DNase_TatD-rel_CS"/>
</dbReference>
<dbReference type="RefSeq" id="WP_389359771.1">
    <property type="nucleotide sequence ID" value="NZ_JBIACK010000002.1"/>
</dbReference>
<evidence type="ECO:0000256" key="1">
    <source>
        <dbReference type="ARBA" id="ARBA00009275"/>
    </source>
</evidence>
<organism evidence="4 5">
    <name type="scientific">Cytobacillus spartinae</name>
    <dbReference type="NCBI Taxonomy" id="3299023"/>
    <lineage>
        <taxon>Bacteria</taxon>
        <taxon>Bacillati</taxon>
        <taxon>Bacillota</taxon>
        <taxon>Bacilli</taxon>
        <taxon>Bacillales</taxon>
        <taxon>Bacillaceae</taxon>
        <taxon>Cytobacillus</taxon>
    </lineage>
</organism>
<comment type="similarity">
    <text evidence="1">Belongs to the metallo-dependent hydrolases superfamily. TatD-type hydrolase family.</text>
</comment>
<dbReference type="PIRSF" id="PIRSF005902">
    <property type="entry name" value="DNase_TatD"/>
    <property type="match status" value="1"/>
</dbReference>
<keyword evidence="2" id="KW-0479">Metal-binding</keyword>
<proteinExistence type="inferred from homology"/>
<evidence type="ECO:0000256" key="2">
    <source>
        <dbReference type="ARBA" id="ARBA00022723"/>
    </source>
</evidence>
<reference evidence="4 5" key="1">
    <citation type="submission" date="2024-08" db="EMBL/GenBank/DDBJ databases">
        <title>Two novel Cytobacillus novel species.</title>
        <authorList>
            <person name="Liu G."/>
        </authorList>
    </citation>
    <scope>NUCLEOTIDE SEQUENCE [LARGE SCALE GENOMIC DNA]</scope>
    <source>
        <strain evidence="4 5">FJAT-54145</strain>
    </source>
</reference>
<dbReference type="SUPFAM" id="SSF51556">
    <property type="entry name" value="Metallo-dependent hydrolases"/>
    <property type="match status" value="1"/>
</dbReference>
<evidence type="ECO:0000313" key="5">
    <source>
        <dbReference type="Proteomes" id="UP001601059"/>
    </source>
</evidence>
<dbReference type="PROSITE" id="PS01137">
    <property type="entry name" value="TATD_1"/>
    <property type="match status" value="1"/>
</dbReference>
<accession>A0ABW6K8L0</accession>
<gene>
    <name evidence="4" type="ORF">ACFYKX_07870</name>
</gene>
<dbReference type="Proteomes" id="UP001601059">
    <property type="component" value="Unassembled WGS sequence"/>
</dbReference>
<dbReference type="PANTHER" id="PTHR46317">
    <property type="entry name" value="HYDROLASE OF PHP SUPERFAMILY-RELATED PROTEIN"/>
    <property type="match status" value="1"/>
</dbReference>
<evidence type="ECO:0000256" key="3">
    <source>
        <dbReference type="ARBA" id="ARBA00022801"/>
    </source>
</evidence>
<sequence>MVNLIDAHVHLDLYKDDELEQLMTMTNQVESIISVSFHLDSCKKNLLLAEKFEKVKPAFGFHPEQALPPGQELEELFNWIKENQDKMVAIGEVGLPFYLRTGKNVVNFSLERYLEVLEQFILLSKQLDKPIVLHAVYDDAPIACTLLEKHSVTKAHFHWFKGDYKTLERMKNNGYFVSVTPDIVYEKEIQDLVRCYPLEQIMVETDGPWAFEGPFKGTLTNPTMMKESIKVISQIKKLTEPEVLEQIYRNTKDFYGL</sequence>